<name>A0A2X1KEF8_ECOLX</name>
<proteinExistence type="predicted"/>
<gene>
    <name evidence="1" type="ORF">NCTC11126_05720</name>
    <name evidence="2" type="ORF">NCTC8622_02880</name>
</gene>
<dbReference type="Proteomes" id="UP000250561">
    <property type="component" value="Unassembled WGS sequence"/>
</dbReference>
<sequence>MARRFTMEMNKVKVPLVLVKNIGDHLLFAVVHQVVALAAF</sequence>
<organism evidence="1 3">
    <name type="scientific">Escherichia coli</name>
    <dbReference type="NCBI Taxonomy" id="562"/>
    <lineage>
        <taxon>Bacteria</taxon>
        <taxon>Pseudomonadati</taxon>
        <taxon>Pseudomonadota</taxon>
        <taxon>Gammaproteobacteria</taxon>
        <taxon>Enterobacterales</taxon>
        <taxon>Enterobacteriaceae</taxon>
        <taxon>Escherichia</taxon>
    </lineage>
</organism>
<evidence type="ECO:0000313" key="2">
    <source>
        <dbReference type="EMBL" id="STI83839.1"/>
    </source>
</evidence>
<dbReference type="EMBL" id="UGCP01000002">
    <property type="protein sequence ID" value="STI83839.1"/>
    <property type="molecule type" value="Genomic_DNA"/>
</dbReference>
<dbReference type="EMBL" id="UARS01000018">
    <property type="protein sequence ID" value="SPW57830.1"/>
    <property type="molecule type" value="Genomic_DNA"/>
</dbReference>
<evidence type="ECO:0000313" key="3">
    <source>
        <dbReference type="Proteomes" id="UP000250561"/>
    </source>
</evidence>
<dbReference type="AlphaFoldDB" id="A0A2X1KEF8"/>
<evidence type="ECO:0000313" key="1">
    <source>
        <dbReference type="EMBL" id="SPW57830.1"/>
    </source>
</evidence>
<accession>A0A2X1KEF8</accession>
<dbReference type="Proteomes" id="UP000254079">
    <property type="component" value="Unassembled WGS sequence"/>
</dbReference>
<evidence type="ECO:0000313" key="4">
    <source>
        <dbReference type="Proteomes" id="UP000254079"/>
    </source>
</evidence>
<protein>
    <submittedName>
        <fullName evidence="1">Uncharacterized protein</fullName>
    </submittedName>
</protein>
<reference evidence="3 4" key="1">
    <citation type="submission" date="2018-06" db="EMBL/GenBank/DDBJ databases">
        <authorList>
            <consortium name="Pathogen Informatics"/>
            <person name="Doyle S."/>
        </authorList>
    </citation>
    <scope>NUCLEOTIDE SEQUENCE [LARGE SCALE GENOMIC DNA]</scope>
    <source>
        <strain evidence="1 3">NCTC11126</strain>
        <strain evidence="2 4">NCTC8622</strain>
    </source>
</reference>